<evidence type="ECO:0000313" key="7">
    <source>
        <dbReference type="Proteomes" id="UP000300237"/>
    </source>
</evidence>
<dbReference type="AlphaFoldDB" id="A0A0E7ZIJ1"/>
<comment type="similarity">
    <text evidence="1">Belongs to the mycobacterial PPE family.</text>
</comment>
<dbReference type="EMBL" id="QTBD01000149">
    <property type="protein sequence ID" value="REQ51915.1"/>
    <property type="molecule type" value="Genomic_DNA"/>
</dbReference>
<dbReference type="InterPro" id="IPR000030">
    <property type="entry name" value="PPE_dom"/>
</dbReference>
<evidence type="ECO:0000313" key="6">
    <source>
        <dbReference type="Proteomes" id="UP000256381"/>
    </source>
</evidence>
<feature type="domain" description="PPE" evidence="2">
    <location>
        <begin position="2"/>
        <end position="161"/>
    </location>
</feature>
<reference evidence="4" key="2">
    <citation type="submission" date="2018-07" db="EMBL/GenBank/DDBJ databases">
        <authorList>
            <person name="Shah S."/>
            <person name="Brown T."/>
            <person name="Auld S."/>
            <person name="Bratton K."/>
            <person name="Narechania A."/>
            <person name="Mathema B."/>
            <person name="Gandhi N."/>
        </authorList>
    </citation>
    <scope>NUCLEOTIDE SEQUENCE</scope>
    <source>
        <strain evidence="4">32301_S10</strain>
    </source>
</reference>
<dbReference type="Proteomes" id="UP000300237">
    <property type="component" value="Chromosome"/>
</dbReference>
<dbReference type="Proteomes" id="UP000256381">
    <property type="component" value="Unassembled WGS sequence"/>
</dbReference>
<dbReference type="PANTHER" id="PTHR46766">
    <property type="entry name" value="GLUTAMINE-RICH PROTEIN 2"/>
    <property type="match status" value="1"/>
</dbReference>
<dbReference type="PANTHER" id="PTHR46766:SF1">
    <property type="entry name" value="GLUTAMINE-RICH PROTEIN 2"/>
    <property type="match status" value="1"/>
</dbReference>
<dbReference type="Gene3D" id="1.20.1260.20">
    <property type="entry name" value="PPE superfamily"/>
    <property type="match status" value="1"/>
</dbReference>
<dbReference type="GO" id="GO:0052572">
    <property type="term" value="P:response to host immune response"/>
    <property type="evidence" value="ECO:0007669"/>
    <property type="project" value="TreeGrafter"/>
</dbReference>
<dbReference type="GeneID" id="45425140"/>
<evidence type="ECO:0000313" key="5">
    <source>
        <dbReference type="EMBL" id="VCU49427.1"/>
    </source>
</evidence>
<dbReference type="InterPro" id="IPR038332">
    <property type="entry name" value="PPE_sf"/>
</dbReference>
<dbReference type="InterPro" id="IPR022171">
    <property type="entry name" value="PPE_C"/>
</dbReference>
<dbReference type="SUPFAM" id="SSF140459">
    <property type="entry name" value="PE/PPE dimer-like"/>
    <property type="match status" value="1"/>
</dbReference>
<dbReference type="Pfam" id="PF00823">
    <property type="entry name" value="PPE"/>
    <property type="match status" value="1"/>
</dbReference>
<gene>
    <name evidence="5" type="primary">PPE17</name>
    <name evidence="5" type="ORF">DKC2_1249</name>
    <name evidence="4" type="ORF">DSJ38_11405</name>
</gene>
<protein>
    <submittedName>
        <fullName evidence="4">PPE family protein PPE17</fullName>
    </submittedName>
</protein>
<feature type="domain" description="PPE family C-terminal" evidence="3">
    <location>
        <begin position="270"/>
        <end position="337"/>
    </location>
</feature>
<proteinExistence type="inferred from homology"/>
<evidence type="ECO:0000256" key="1">
    <source>
        <dbReference type="ARBA" id="ARBA00010652"/>
    </source>
</evidence>
<accession>A0A0E7ZIJ1</accession>
<sequence>MDFTIFPPEFNSLNIQGSARPFLVAANAWKNLSNELSYAASRFESEINGLITSWRGPSSTIMAAAVAPFRAWIVTTASLAELVADHISVVAGAYEAAHAAHVPLPVIETNRLTRLALATTNIFGIHTPAIFALDALYAQYWSQDGEAMNLYATMAAAAARLTPFSPPAPIANPGALARLYELIGSVSETVGSFAAPATKNLPSKLWTLLTKGTYPLTAARISSIPVEYVLAFVEGSNMGQMMGNLAMRSLTPTLKGPLELLPNAVRPAVSATLGNADTIGGLSVPPSWVADKSITPLAKAVPTSAPGGPSGTSWAQLGLASLAGGAVGAVAARTRSGVILRSPAAG</sequence>
<name>A0A0E7ZIJ1_MYCTX</name>
<dbReference type="Pfam" id="PF12484">
    <property type="entry name" value="PPE-SVP"/>
    <property type="match status" value="1"/>
</dbReference>
<dbReference type="EMBL" id="LR027516">
    <property type="protein sequence ID" value="VCU49427.1"/>
    <property type="molecule type" value="Genomic_DNA"/>
</dbReference>
<evidence type="ECO:0000313" key="4">
    <source>
        <dbReference type="EMBL" id="REQ51915.1"/>
    </source>
</evidence>
<dbReference type="SMR" id="A0A0E7ZIJ1"/>
<reference evidence="5 7" key="3">
    <citation type="submission" date="2018-08" db="EMBL/GenBank/DDBJ databases">
        <authorList>
            <person name="Fokvardsen B D."/>
            <person name="Norman A."/>
        </authorList>
    </citation>
    <scope>NUCLEOTIDE SEQUENCE [LARGE SCALE GENOMIC DNA]</scope>
    <source>
        <strain evidence="5 7">DKC2</strain>
    </source>
</reference>
<reference evidence="4 6" key="1">
    <citation type="journal article" date="2017" name="N. Engl. J. Med.">
        <title>Transmission of Extensively Drug-Resistant Tuberculosis in South Africa.</title>
        <authorList>
            <person name="Shah N.S."/>
            <person name="Auld S.C."/>
            <person name="Brust J.C."/>
            <person name="Mathema B."/>
            <person name="Ismail N."/>
            <person name="Moodley P."/>
            <person name="Mlisana K."/>
            <person name="Allana S."/>
            <person name="Campbell A."/>
            <person name="Mthiyane T."/>
            <person name="Morris N."/>
            <person name="Mpangase P."/>
            <person name="van der Meulen H."/>
            <person name="Omar S.V."/>
            <person name="Brown T.S."/>
            <person name="Narechania A."/>
            <person name="Shaskina E."/>
            <person name="Kapwata T."/>
            <person name="Kreiswirth B."/>
            <person name="Gandhi N.R."/>
        </authorList>
    </citation>
    <scope>NUCLEOTIDE SEQUENCE [LARGE SCALE GENOMIC DNA]</scope>
    <source>
        <strain evidence="4 6">32301_S10</strain>
    </source>
</reference>
<evidence type="ECO:0000259" key="2">
    <source>
        <dbReference type="Pfam" id="PF00823"/>
    </source>
</evidence>
<dbReference type="RefSeq" id="WP_003898751.1">
    <property type="nucleotide sequence ID" value="NZ_AP017901.1"/>
</dbReference>
<evidence type="ECO:0000259" key="3">
    <source>
        <dbReference type="Pfam" id="PF12484"/>
    </source>
</evidence>
<organism evidence="4 6">
    <name type="scientific">Mycobacterium tuberculosis</name>
    <dbReference type="NCBI Taxonomy" id="1773"/>
    <lineage>
        <taxon>Bacteria</taxon>
        <taxon>Bacillati</taxon>
        <taxon>Actinomycetota</taxon>
        <taxon>Actinomycetes</taxon>
        <taxon>Mycobacteriales</taxon>
        <taxon>Mycobacteriaceae</taxon>
        <taxon>Mycobacterium</taxon>
        <taxon>Mycobacterium tuberculosis complex</taxon>
    </lineage>
</organism>